<dbReference type="Pfam" id="PF04066">
    <property type="entry name" value="MrpF_PhaF"/>
    <property type="match status" value="1"/>
</dbReference>
<dbReference type="RefSeq" id="WP_234861632.1">
    <property type="nucleotide sequence ID" value="NZ_JAKEVZ010000008.1"/>
</dbReference>
<protein>
    <submittedName>
        <fullName evidence="10">Monovalent cation/H+ antiporter complex subunit F</fullName>
    </submittedName>
</protein>
<evidence type="ECO:0000256" key="6">
    <source>
        <dbReference type="ARBA" id="ARBA00022989"/>
    </source>
</evidence>
<accession>A0ABS9BVD3</accession>
<feature type="transmembrane region" description="Helical" evidence="9">
    <location>
        <begin position="62"/>
        <end position="84"/>
    </location>
</feature>
<evidence type="ECO:0000256" key="2">
    <source>
        <dbReference type="ARBA" id="ARBA00009212"/>
    </source>
</evidence>
<name>A0ABS9BVD3_9BACT</name>
<dbReference type="PANTHER" id="PTHR34702:SF1">
    <property type="entry name" value="NA(+)_H(+) ANTIPORTER SUBUNIT F"/>
    <property type="match status" value="1"/>
</dbReference>
<keyword evidence="6 9" id="KW-1133">Transmembrane helix</keyword>
<evidence type="ECO:0000313" key="10">
    <source>
        <dbReference type="EMBL" id="MCF1751664.1"/>
    </source>
</evidence>
<feature type="transmembrane region" description="Helical" evidence="9">
    <location>
        <begin position="6"/>
        <end position="24"/>
    </location>
</feature>
<reference evidence="10 11" key="1">
    <citation type="submission" date="2022-01" db="EMBL/GenBank/DDBJ databases">
        <title>Mariniradius saccharolyticus sp. nov., isolated from sediment of a river.</title>
        <authorList>
            <person name="Liu H."/>
        </authorList>
    </citation>
    <scope>NUCLEOTIDE SEQUENCE [LARGE SCALE GENOMIC DNA]</scope>
    <source>
        <strain evidence="10 11">RY-2</strain>
    </source>
</reference>
<evidence type="ECO:0000256" key="3">
    <source>
        <dbReference type="ARBA" id="ARBA00022448"/>
    </source>
</evidence>
<evidence type="ECO:0000256" key="5">
    <source>
        <dbReference type="ARBA" id="ARBA00022692"/>
    </source>
</evidence>
<keyword evidence="3 8" id="KW-0813">Transport</keyword>
<gene>
    <name evidence="10" type="ORF">L0U89_11345</name>
</gene>
<comment type="caution">
    <text evidence="10">The sequence shown here is derived from an EMBL/GenBank/DDBJ whole genome shotgun (WGS) entry which is preliminary data.</text>
</comment>
<evidence type="ECO:0000256" key="8">
    <source>
        <dbReference type="PIRNR" id="PIRNR028784"/>
    </source>
</evidence>
<dbReference type="Proteomes" id="UP001201449">
    <property type="component" value="Unassembled WGS sequence"/>
</dbReference>
<keyword evidence="7 8" id="KW-0472">Membrane</keyword>
<keyword evidence="4 8" id="KW-1003">Cell membrane</keyword>
<evidence type="ECO:0000256" key="7">
    <source>
        <dbReference type="ARBA" id="ARBA00023136"/>
    </source>
</evidence>
<keyword evidence="5 9" id="KW-0812">Transmembrane</keyword>
<keyword evidence="11" id="KW-1185">Reference proteome</keyword>
<comment type="similarity">
    <text evidence="2 8">Belongs to the CPA3 antiporters (TC 2.A.63) subunit F family.</text>
</comment>
<dbReference type="InterPro" id="IPR007208">
    <property type="entry name" value="MrpF/PhaF-like"/>
</dbReference>
<comment type="subcellular location">
    <subcellularLocation>
        <location evidence="1 8">Cell membrane</location>
        <topology evidence="1 8">Multi-pass membrane protein</topology>
    </subcellularLocation>
</comment>
<evidence type="ECO:0000256" key="1">
    <source>
        <dbReference type="ARBA" id="ARBA00004651"/>
    </source>
</evidence>
<dbReference type="NCBIfam" id="NF009243">
    <property type="entry name" value="PRK12599.1-2"/>
    <property type="match status" value="1"/>
</dbReference>
<dbReference type="PIRSF" id="PIRSF028784">
    <property type="entry name" value="MrpF"/>
    <property type="match status" value="1"/>
</dbReference>
<sequence length="90" mass="10474">MSFENYFYWVIVPMLAVSVILVFVRFLKGPSMADRVIALDMLFLVSICIIAIFSMLFDQSTFLDIAMLFALIAFFSTTVYAYYIEQKNKR</sequence>
<organism evidence="10 11">
    <name type="scientific">Mariniradius sediminis</name>
    <dbReference type="NCBI Taxonomy" id="2909237"/>
    <lineage>
        <taxon>Bacteria</taxon>
        <taxon>Pseudomonadati</taxon>
        <taxon>Bacteroidota</taxon>
        <taxon>Cytophagia</taxon>
        <taxon>Cytophagales</taxon>
        <taxon>Cyclobacteriaceae</taxon>
        <taxon>Mariniradius</taxon>
    </lineage>
</organism>
<dbReference type="PANTHER" id="PTHR34702">
    <property type="entry name" value="NA(+)/H(+) ANTIPORTER SUBUNIT F1"/>
    <property type="match status" value="1"/>
</dbReference>
<dbReference type="EMBL" id="JAKEVZ010000008">
    <property type="protein sequence ID" value="MCF1751664.1"/>
    <property type="molecule type" value="Genomic_DNA"/>
</dbReference>
<evidence type="ECO:0000256" key="4">
    <source>
        <dbReference type="ARBA" id="ARBA00022475"/>
    </source>
</evidence>
<keyword evidence="8" id="KW-0050">Antiport</keyword>
<keyword evidence="8" id="KW-0406">Ion transport</keyword>
<proteinExistence type="inferred from homology"/>
<feature type="transmembrane region" description="Helical" evidence="9">
    <location>
        <begin position="36"/>
        <end position="56"/>
    </location>
</feature>
<evidence type="ECO:0000313" key="11">
    <source>
        <dbReference type="Proteomes" id="UP001201449"/>
    </source>
</evidence>
<evidence type="ECO:0000256" key="9">
    <source>
        <dbReference type="SAM" id="Phobius"/>
    </source>
</evidence>